<dbReference type="Proteomes" id="UP000295696">
    <property type="component" value="Unassembled WGS sequence"/>
</dbReference>
<feature type="region of interest" description="Disordered" evidence="1">
    <location>
        <begin position="399"/>
        <end position="419"/>
    </location>
</feature>
<name>A0A4R3IYK5_9RHOB</name>
<protein>
    <submittedName>
        <fullName evidence="2">Uncharacterized protein DUF3987</fullName>
    </submittedName>
</protein>
<reference evidence="2 3" key="1">
    <citation type="submission" date="2019-03" db="EMBL/GenBank/DDBJ databases">
        <title>Genomic Encyclopedia of Type Strains, Phase IV (KMG-IV): sequencing the most valuable type-strain genomes for metagenomic binning, comparative biology and taxonomic classification.</title>
        <authorList>
            <person name="Goeker M."/>
        </authorList>
    </citation>
    <scope>NUCLEOTIDE SEQUENCE [LARGE SCALE GENOMIC DNA]</scope>
    <source>
        <strain evidence="2 3">DSM 104836</strain>
    </source>
</reference>
<accession>A0A4R3IYK5</accession>
<evidence type="ECO:0000256" key="1">
    <source>
        <dbReference type="SAM" id="MobiDB-lite"/>
    </source>
</evidence>
<comment type="caution">
    <text evidence="2">The sequence shown here is derived from an EMBL/GenBank/DDBJ whole genome shotgun (WGS) entry which is preliminary data.</text>
</comment>
<dbReference type="AlphaFoldDB" id="A0A4R3IYK5"/>
<proteinExistence type="predicted"/>
<organism evidence="2 3">
    <name type="scientific">Primorskyibacter sedentarius</name>
    <dbReference type="NCBI Taxonomy" id="745311"/>
    <lineage>
        <taxon>Bacteria</taxon>
        <taxon>Pseudomonadati</taxon>
        <taxon>Pseudomonadota</taxon>
        <taxon>Alphaproteobacteria</taxon>
        <taxon>Rhodobacterales</taxon>
        <taxon>Roseobacteraceae</taxon>
        <taxon>Primorskyibacter</taxon>
    </lineage>
</organism>
<sequence>MTKTKQNKSLKKRDICFSNITVTENGKRRPLNQVEKDNLIAMLIQKERQDALDIARLVPRGSFIERVLKFFDASDVSYALPLFQLMSLASSFLTQRGATLNISGHKAKRPILWTISLAASGSSKTLALDTVENILIPPHGAVTVRKLPAPGSDAQWILDLADENGAFWCQDEVGQFFQNLLKSKQFERIKPWILDAYSNKPISNRLKGEKDKLTIDDPHFIFMGMSVRETWKLNVDAASMLDGFCQRFNYVIAPARQDTDMFDHFLYFRGDHIPAVQAKLRRDWEALCAQEGALDSYFLEDDVLPYLEGWWRNLRDRWGDGAVPASFVRRIGYSILSYLVILHFLLGLSKRPIGVETAEIATKYAEFHMESAFIMMREYGNAEKDHVQRVAEIRSRLRGDGSGSVTARDVQRRLSSAQRKSLSTEMTRQILETLDRLETPPDLFENTFTTRHEKSELLFDRYQDVLKTERQREQWRNKKRLRDIRDRYETIFAHDGATNDDHSSGSSAETTGGDVLDLNKHKRRRAS</sequence>
<evidence type="ECO:0000313" key="2">
    <source>
        <dbReference type="EMBL" id="TCS56157.1"/>
    </source>
</evidence>
<keyword evidence="3" id="KW-1185">Reference proteome</keyword>
<dbReference type="RefSeq" id="WP_165907626.1">
    <property type="nucleotide sequence ID" value="NZ_SLZU01000029.1"/>
</dbReference>
<evidence type="ECO:0000313" key="3">
    <source>
        <dbReference type="Proteomes" id="UP000295696"/>
    </source>
</evidence>
<feature type="region of interest" description="Disordered" evidence="1">
    <location>
        <begin position="495"/>
        <end position="527"/>
    </location>
</feature>
<gene>
    <name evidence="2" type="ORF">EDD52_12915</name>
</gene>
<dbReference type="EMBL" id="SLZU01000029">
    <property type="protein sequence ID" value="TCS56157.1"/>
    <property type="molecule type" value="Genomic_DNA"/>
</dbReference>